<dbReference type="InterPro" id="IPR018214">
    <property type="entry name" value="GluRdtase_CS"/>
</dbReference>
<evidence type="ECO:0000256" key="3">
    <source>
        <dbReference type="ARBA" id="ARBA00012970"/>
    </source>
</evidence>
<evidence type="ECO:0000256" key="5">
    <source>
        <dbReference type="ARBA" id="ARBA00023002"/>
    </source>
</evidence>
<comment type="function">
    <text evidence="8">Catalyzes the NADPH-dependent reduction of glutamyl-tRNA(Glu) to glutamate 1-semialdehyde (GSA).</text>
</comment>
<evidence type="ECO:0000256" key="1">
    <source>
        <dbReference type="ARBA" id="ARBA00005059"/>
    </source>
</evidence>
<evidence type="ECO:0000256" key="8">
    <source>
        <dbReference type="HAMAP-Rule" id="MF_00087"/>
    </source>
</evidence>
<evidence type="ECO:0000313" key="14">
    <source>
        <dbReference type="Proteomes" id="UP001204142"/>
    </source>
</evidence>
<proteinExistence type="inferred from homology"/>
<comment type="similarity">
    <text evidence="2 8 9">Belongs to the glutamyl-tRNA reductase family.</text>
</comment>
<evidence type="ECO:0000259" key="11">
    <source>
        <dbReference type="Pfam" id="PF01488"/>
    </source>
</evidence>
<comment type="domain">
    <text evidence="8">Possesses an unusual extended V-shaped dimeric structure with each monomer consisting of three distinct domains arranged along a curved 'spinal' alpha-helix. The N-terminal catalytic domain specifically recognizes the glutamate moiety of the substrate. The second domain is the NADPH-binding domain, and the third C-terminal domain is responsible for dimerization.</text>
</comment>
<name>A0ABT1WKE1_9BURK</name>
<dbReference type="EMBL" id="JANIGO010000005">
    <property type="protein sequence ID" value="MCQ8897488.1"/>
    <property type="molecule type" value="Genomic_DNA"/>
</dbReference>
<dbReference type="PANTHER" id="PTHR43013">
    <property type="entry name" value="GLUTAMYL-TRNA REDUCTASE"/>
    <property type="match status" value="1"/>
</dbReference>
<protein>
    <recommendedName>
        <fullName evidence="3 8">Glutamyl-tRNA reductase</fullName>
        <shortName evidence="8">GluTR</shortName>
        <ecNumber evidence="3 8">1.2.1.70</ecNumber>
    </recommendedName>
</protein>
<comment type="subunit">
    <text evidence="8">Homodimer.</text>
</comment>
<dbReference type="SUPFAM" id="SSF51735">
    <property type="entry name" value="NAD(P)-binding Rossmann-fold domains"/>
    <property type="match status" value="1"/>
</dbReference>
<evidence type="ECO:0000256" key="9">
    <source>
        <dbReference type="RuleBase" id="RU000584"/>
    </source>
</evidence>
<evidence type="ECO:0000259" key="10">
    <source>
        <dbReference type="Pfam" id="PF00745"/>
    </source>
</evidence>
<dbReference type="SUPFAM" id="SSF69742">
    <property type="entry name" value="Glutamyl tRNA-reductase catalytic, N-terminal domain"/>
    <property type="match status" value="1"/>
</dbReference>
<feature type="binding site" evidence="8">
    <location>
        <begin position="117"/>
        <end position="119"/>
    </location>
    <ligand>
        <name>substrate</name>
    </ligand>
</feature>
<dbReference type="NCBIfam" id="TIGR01035">
    <property type="entry name" value="hemA"/>
    <property type="match status" value="1"/>
</dbReference>
<dbReference type="InterPro" id="IPR036343">
    <property type="entry name" value="GluRdtase_N_sf"/>
</dbReference>
<feature type="binding site" evidence="8">
    <location>
        <position position="112"/>
    </location>
    <ligand>
        <name>substrate</name>
    </ligand>
</feature>
<dbReference type="HAMAP" id="MF_00087">
    <property type="entry name" value="Glu_tRNA_reductase"/>
    <property type="match status" value="1"/>
</dbReference>
<reference evidence="13 14" key="1">
    <citation type="submission" date="2022-07" db="EMBL/GenBank/DDBJ databases">
        <authorList>
            <person name="Xamxidin M."/>
            <person name="Wu M."/>
        </authorList>
    </citation>
    <scope>NUCLEOTIDE SEQUENCE [LARGE SCALE GENOMIC DNA]</scope>
    <source>
        <strain evidence="13 14">NBRC 111650</strain>
    </source>
</reference>
<feature type="domain" description="Quinate/shikimate 5-dehydrogenase/glutamyl-tRNA reductase" evidence="11">
    <location>
        <begin position="174"/>
        <end position="309"/>
    </location>
</feature>
<dbReference type="InterPro" id="IPR015895">
    <property type="entry name" value="4pyrrol_synth_GluRdtase_N"/>
</dbReference>
<dbReference type="Gene3D" id="3.40.50.720">
    <property type="entry name" value="NAD(P)-binding Rossmann-like Domain"/>
    <property type="match status" value="1"/>
</dbReference>
<evidence type="ECO:0000256" key="6">
    <source>
        <dbReference type="ARBA" id="ARBA00023244"/>
    </source>
</evidence>
<dbReference type="Pfam" id="PF01488">
    <property type="entry name" value="Shikimate_DH"/>
    <property type="match status" value="1"/>
</dbReference>
<keyword evidence="4 8" id="KW-0521">NADP</keyword>
<keyword evidence="5 8" id="KW-0560">Oxidoreductase</keyword>
<dbReference type="Pfam" id="PF05201">
    <property type="entry name" value="GlutR_N"/>
    <property type="match status" value="1"/>
</dbReference>
<feature type="active site" description="Nucleophile" evidence="8">
    <location>
        <position position="53"/>
    </location>
</feature>
<dbReference type="RefSeq" id="WP_256765293.1">
    <property type="nucleotide sequence ID" value="NZ_JANIGO010000005.1"/>
</dbReference>
<evidence type="ECO:0000259" key="12">
    <source>
        <dbReference type="Pfam" id="PF05201"/>
    </source>
</evidence>
<evidence type="ECO:0000256" key="2">
    <source>
        <dbReference type="ARBA" id="ARBA00005916"/>
    </source>
</evidence>
<comment type="caution">
    <text evidence="13">The sequence shown here is derived from an EMBL/GenBank/DDBJ whole genome shotgun (WGS) entry which is preliminary data.</text>
</comment>
<feature type="binding site" evidence="8">
    <location>
        <begin position="52"/>
        <end position="55"/>
    </location>
    <ligand>
        <name>substrate</name>
    </ligand>
</feature>
<accession>A0ABT1WKE1</accession>
<dbReference type="PROSITE" id="PS00747">
    <property type="entry name" value="GLUTR"/>
    <property type="match status" value="1"/>
</dbReference>
<dbReference type="GO" id="GO:0008883">
    <property type="term" value="F:glutamyl-tRNA reductase activity"/>
    <property type="evidence" value="ECO:0007669"/>
    <property type="project" value="UniProtKB-EC"/>
</dbReference>
<dbReference type="InterPro" id="IPR006151">
    <property type="entry name" value="Shikm_DH/Glu-tRNA_Rdtase"/>
</dbReference>
<dbReference type="InterPro" id="IPR000343">
    <property type="entry name" value="4pyrrol_synth_GluRdtase"/>
</dbReference>
<dbReference type="PANTHER" id="PTHR43013:SF1">
    <property type="entry name" value="GLUTAMYL-TRNA REDUCTASE"/>
    <property type="match status" value="1"/>
</dbReference>
<comment type="catalytic activity">
    <reaction evidence="7 8 9">
        <text>(S)-4-amino-5-oxopentanoate + tRNA(Glu) + NADP(+) = L-glutamyl-tRNA(Glu) + NADPH + H(+)</text>
        <dbReference type="Rhea" id="RHEA:12344"/>
        <dbReference type="Rhea" id="RHEA-COMP:9663"/>
        <dbReference type="Rhea" id="RHEA-COMP:9680"/>
        <dbReference type="ChEBI" id="CHEBI:15378"/>
        <dbReference type="ChEBI" id="CHEBI:57501"/>
        <dbReference type="ChEBI" id="CHEBI:57783"/>
        <dbReference type="ChEBI" id="CHEBI:58349"/>
        <dbReference type="ChEBI" id="CHEBI:78442"/>
        <dbReference type="ChEBI" id="CHEBI:78520"/>
        <dbReference type="EC" id="1.2.1.70"/>
    </reaction>
</comment>
<dbReference type="InterPro" id="IPR036291">
    <property type="entry name" value="NAD(P)-bd_dom_sf"/>
</dbReference>
<dbReference type="CDD" id="cd05213">
    <property type="entry name" value="NAD_bind_Glutamyl_tRNA_reduct"/>
    <property type="match status" value="1"/>
</dbReference>
<sequence length="425" mass="46855">MSTMELFAVGLNYQSAPLALRERLAFPAEQLAEALQAIRQRVHAPEAAILSTCNRTEVYCAAADGQQLEADLLSWLSTSKNIPPHELRPHLYVLPHSDVVRHAFRVASGLDSMVLGEAQILGQMKQAARTAEEAGTLGQMLHQLFQRTFSVAKEVRSQTEIGAHSVSMASAAVKLAQRIFGDLSKRNVLFIGAGEMIQLCATHFAAQHPKSITIANRSAERAQQLAQTHGGQVIGLGQIPEQLANSDIVVSCTASTLPLIGLGMVQQACKRRKHAPMFMLDLAVPRDIEAQVASLDDVFLYTVDDLSQIVQEGREHRAAAVEQAEAIIETQVQGFMRWMSERSLVPAIQQLHQRADDIAQLELEHAQRLLAKGTTPEEVLQLMAHRMSAKFMHGPMQALHKATPAEREQLLQWLPDLFQIKHPNA</sequence>
<evidence type="ECO:0000313" key="13">
    <source>
        <dbReference type="EMBL" id="MCQ8897488.1"/>
    </source>
</evidence>
<feature type="binding site" evidence="8">
    <location>
        <position position="123"/>
    </location>
    <ligand>
        <name>substrate</name>
    </ligand>
</feature>
<dbReference type="EC" id="1.2.1.70" evidence="3 8"/>
<evidence type="ECO:0000256" key="7">
    <source>
        <dbReference type="ARBA" id="ARBA00047464"/>
    </source>
</evidence>
<feature type="domain" description="Glutamyl-tRNA reductase N-terminal" evidence="12">
    <location>
        <begin position="9"/>
        <end position="159"/>
    </location>
</feature>
<organism evidence="13 14">
    <name type="scientific">Limnobacter humi</name>
    <dbReference type="NCBI Taxonomy" id="1778671"/>
    <lineage>
        <taxon>Bacteria</taxon>
        <taxon>Pseudomonadati</taxon>
        <taxon>Pseudomonadota</taxon>
        <taxon>Betaproteobacteria</taxon>
        <taxon>Burkholderiales</taxon>
        <taxon>Burkholderiaceae</taxon>
        <taxon>Limnobacter</taxon>
    </lineage>
</organism>
<keyword evidence="14" id="KW-1185">Reference proteome</keyword>
<comment type="pathway">
    <text evidence="1 8 9">Porphyrin-containing compound metabolism; protoporphyrin-IX biosynthesis; 5-aminolevulinate from L-glutamyl-tRNA(Glu): step 1/2.</text>
</comment>
<feature type="domain" description="Tetrapyrrole biosynthesis glutamyl-tRNA reductase dimerisation" evidence="10">
    <location>
        <begin position="323"/>
        <end position="420"/>
    </location>
</feature>
<feature type="site" description="Important for activity" evidence="8">
    <location>
        <position position="102"/>
    </location>
</feature>
<dbReference type="SUPFAM" id="SSF69075">
    <property type="entry name" value="Glutamyl tRNA-reductase dimerization domain"/>
    <property type="match status" value="1"/>
</dbReference>
<dbReference type="InterPro" id="IPR015896">
    <property type="entry name" value="4pyrrol_synth_GluRdtase_dimer"/>
</dbReference>
<dbReference type="Pfam" id="PF00745">
    <property type="entry name" value="GlutR_dimer"/>
    <property type="match status" value="1"/>
</dbReference>
<feature type="binding site" evidence="8">
    <location>
        <begin position="192"/>
        <end position="197"/>
    </location>
    <ligand>
        <name>NADP(+)</name>
        <dbReference type="ChEBI" id="CHEBI:58349"/>
    </ligand>
</feature>
<keyword evidence="6 8" id="KW-0627">Porphyrin biosynthesis</keyword>
<dbReference type="PIRSF" id="PIRSF000445">
    <property type="entry name" value="4pyrrol_synth_GluRdtase"/>
    <property type="match status" value="1"/>
</dbReference>
<dbReference type="InterPro" id="IPR036453">
    <property type="entry name" value="GluRdtase_dimer_dom_sf"/>
</dbReference>
<dbReference type="Gene3D" id="3.30.460.30">
    <property type="entry name" value="Glutamyl-tRNA reductase, N-terminal domain"/>
    <property type="match status" value="1"/>
</dbReference>
<dbReference type="Proteomes" id="UP001204142">
    <property type="component" value="Unassembled WGS sequence"/>
</dbReference>
<gene>
    <name evidence="8 13" type="primary">hemA</name>
    <name evidence="13" type="ORF">NQT62_13690</name>
</gene>
<evidence type="ECO:0000256" key="4">
    <source>
        <dbReference type="ARBA" id="ARBA00022857"/>
    </source>
</evidence>
<comment type="miscellaneous">
    <text evidence="8">During catalysis, the active site Cys acts as a nucleophile attacking the alpha-carbonyl group of tRNA-bound glutamate with the formation of a thioester intermediate between enzyme and glutamate, and the concomitant release of tRNA(Glu). The thioester intermediate is finally reduced by direct hydride transfer from NADPH, to form the product GSA.</text>
</comment>